<gene>
    <name evidence="1" type="primary">Contig3405.g3643</name>
    <name evidence="1" type="ORF">STYLEM_10945</name>
</gene>
<protein>
    <submittedName>
        <fullName evidence="1">Uncharacterized protein</fullName>
    </submittedName>
</protein>
<proteinExistence type="predicted"/>
<evidence type="ECO:0000313" key="2">
    <source>
        <dbReference type="Proteomes" id="UP000039865"/>
    </source>
</evidence>
<sequence>MYSKQEKQKNETNSIKQQLDDYFMKSQKINQKNQPPQLSEISEFDSRLDQYDDSYFEQKKRKIQNQQMKYSSEIKMEIDSFLDSLESVSLFSINETKQIEENFPPAKYMSGGLVSKTINDKLKMKQQFLPYVQHSARRALNQVLDYQQEQQIKKELITNKKDLEQVSALIQKAQINIFPNQMKDPILIESFSEIKEQDSDSGIFQSDSISNDYQGILQIIDNKCKKHDRL</sequence>
<reference evidence="1 2" key="1">
    <citation type="submission" date="2014-06" db="EMBL/GenBank/DDBJ databases">
        <authorList>
            <person name="Swart Estienne"/>
        </authorList>
    </citation>
    <scope>NUCLEOTIDE SEQUENCE [LARGE SCALE GENOMIC DNA]</scope>
    <source>
        <strain evidence="1 2">130c</strain>
    </source>
</reference>
<dbReference type="Proteomes" id="UP000039865">
    <property type="component" value="Unassembled WGS sequence"/>
</dbReference>
<dbReference type="InParanoid" id="A0A078AJ49"/>
<organism evidence="1 2">
    <name type="scientific">Stylonychia lemnae</name>
    <name type="common">Ciliate</name>
    <dbReference type="NCBI Taxonomy" id="5949"/>
    <lineage>
        <taxon>Eukaryota</taxon>
        <taxon>Sar</taxon>
        <taxon>Alveolata</taxon>
        <taxon>Ciliophora</taxon>
        <taxon>Intramacronucleata</taxon>
        <taxon>Spirotrichea</taxon>
        <taxon>Stichotrichia</taxon>
        <taxon>Sporadotrichida</taxon>
        <taxon>Oxytrichidae</taxon>
        <taxon>Stylonychinae</taxon>
        <taxon>Stylonychia</taxon>
    </lineage>
</organism>
<evidence type="ECO:0000313" key="1">
    <source>
        <dbReference type="EMBL" id="CDW81921.1"/>
    </source>
</evidence>
<name>A0A078AJ49_STYLE</name>
<keyword evidence="2" id="KW-1185">Reference proteome</keyword>
<accession>A0A078AJ49</accession>
<dbReference type="AlphaFoldDB" id="A0A078AJ49"/>
<dbReference type="EMBL" id="CCKQ01010414">
    <property type="protein sequence ID" value="CDW81921.1"/>
    <property type="molecule type" value="Genomic_DNA"/>
</dbReference>